<evidence type="ECO:0000313" key="2">
    <source>
        <dbReference type="Proteomes" id="UP000015102"/>
    </source>
</evidence>
<protein>
    <submittedName>
        <fullName evidence="1">Uncharacterized protein</fullName>
    </submittedName>
</protein>
<dbReference type="Proteomes" id="UP000015102">
    <property type="component" value="Unassembled WGS sequence"/>
</dbReference>
<name>T1GXM0_MEGSC</name>
<evidence type="ECO:0000313" key="1">
    <source>
        <dbReference type="EnsemblMetazoa" id="MESCA008573-PA"/>
    </source>
</evidence>
<reference evidence="1" key="2">
    <citation type="submission" date="2015-06" db="UniProtKB">
        <authorList>
            <consortium name="EnsemblMetazoa"/>
        </authorList>
    </citation>
    <scope>IDENTIFICATION</scope>
</reference>
<sequence>MRTIVSDQEYVTIPKTMWSYEEYDKAVVQKKKDYKKNIQQKRTVSFRIKRRETVNLAKKKKKLRFDRDQSDDKHLHLQVSKFLTFAVWSADGGRFDAILRAATW</sequence>
<dbReference type="HOGENOM" id="CLU_2253086_0_0_1"/>
<dbReference type="EMBL" id="CAQQ02381969">
    <property type="status" value="NOT_ANNOTATED_CDS"/>
    <property type="molecule type" value="Genomic_DNA"/>
</dbReference>
<dbReference type="EnsemblMetazoa" id="MESCA008573-RA">
    <property type="protein sequence ID" value="MESCA008573-PA"/>
    <property type="gene ID" value="MESCA008573"/>
</dbReference>
<proteinExistence type="predicted"/>
<reference evidence="2" key="1">
    <citation type="submission" date="2013-02" db="EMBL/GenBank/DDBJ databases">
        <authorList>
            <person name="Hughes D."/>
        </authorList>
    </citation>
    <scope>NUCLEOTIDE SEQUENCE</scope>
    <source>
        <strain>Durham</strain>
        <strain evidence="2">NC isolate 2 -- Noor lab</strain>
    </source>
</reference>
<dbReference type="EMBL" id="CAQQ02381968">
    <property type="status" value="NOT_ANNOTATED_CDS"/>
    <property type="molecule type" value="Genomic_DNA"/>
</dbReference>
<accession>T1GXM0</accession>
<dbReference type="AlphaFoldDB" id="T1GXM0"/>
<keyword evidence="2" id="KW-1185">Reference proteome</keyword>
<organism evidence="1 2">
    <name type="scientific">Megaselia scalaris</name>
    <name type="common">Humpbacked fly</name>
    <name type="synonym">Phora scalaris</name>
    <dbReference type="NCBI Taxonomy" id="36166"/>
    <lineage>
        <taxon>Eukaryota</taxon>
        <taxon>Metazoa</taxon>
        <taxon>Ecdysozoa</taxon>
        <taxon>Arthropoda</taxon>
        <taxon>Hexapoda</taxon>
        <taxon>Insecta</taxon>
        <taxon>Pterygota</taxon>
        <taxon>Neoptera</taxon>
        <taxon>Endopterygota</taxon>
        <taxon>Diptera</taxon>
        <taxon>Brachycera</taxon>
        <taxon>Muscomorpha</taxon>
        <taxon>Platypezoidea</taxon>
        <taxon>Phoridae</taxon>
        <taxon>Megaseliini</taxon>
        <taxon>Megaselia</taxon>
    </lineage>
</organism>